<feature type="compositionally biased region" description="Pro residues" evidence="1">
    <location>
        <begin position="80"/>
        <end position="92"/>
    </location>
</feature>
<name>A0A0N1HEM1_9EURO</name>
<evidence type="ECO:0000313" key="4">
    <source>
        <dbReference type="EMBL" id="KPI43482.1"/>
    </source>
</evidence>
<organism evidence="4 5">
    <name type="scientific">Cyphellophora attinorum</name>
    <dbReference type="NCBI Taxonomy" id="1664694"/>
    <lineage>
        <taxon>Eukaryota</taxon>
        <taxon>Fungi</taxon>
        <taxon>Dikarya</taxon>
        <taxon>Ascomycota</taxon>
        <taxon>Pezizomycotina</taxon>
        <taxon>Eurotiomycetes</taxon>
        <taxon>Chaetothyriomycetidae</taxon>
        <taxon>Chaetothyriales</taxon>
        <taxon>Cyphellophoraceae</taxon>
        <taxon>Cyphellophora</taxon>
    </lineage>
</organism>
<feature type="compositionally biased region" description="Polar residues" evidence="1">
    <location>
        <begin position="65"/>
        <end position="74"/>
    </location>
</feature>
<accession>A0A0N1HEM1</accession>
<proteinExistence type="predicted"/>
<keyword evidence="2" id="KW-0472">Membrane</keyword>
<feature type="region of interest" description="Disordered" evidence="1">
    <location>
        <begin position="55"/>
        <end position="97"/>
    </location>
</feature>
<dbReference type="AlphaFoldDB" id="A0A0N1HEM1"/>
<keyword evidence="5" id="KW-1185">Reference proteome</keyword>
<dbReference type="InterPro" id="IPR018713">
    <property type="entry name" value="MPAB/Lcp_cat_dom"/>
</dbReference>
<evidence type="ECO:0000256" key="1">
    <source>
        <dbReference type="SAM" id="MobiDB-lite"/>
    </source>
</evidence>
<evidence type="ECO:0000256" key="2">
    <source>
        <dbReference type="SAM" id="Phobius"/>
    </source>
</evidence>
<dbReference type="Pfam" id="PF09995">
    <property type="entry name" value="MPAB_Lcp_cat"/>
    <property type="match status" value="1"/>
</dbReference>
<dbReference type="RefSeq" id="XP_018003445.1">
    <property type="nucleotide sequence ID" value="XM_018147212.1"/>
</dbReference>
<dbReference type="GeneID" id="28739092"/>
<dbReference type="GO" id="GO:0016491">
    <property type="term" value="F:oxidoreductase activity"/>
    <property type="evidence" value="ECO:0007669"/>
    <property type="project" value="InterPro"/>
</dbReference>
<dbReference type="PANTHER" id="PTHR37539:SF1">
    <property type="entry name" value="ER-BOUND OXYGENASE MPAB_MPAB'_RUBBER OXYGENASE CATALYTIC DOMAIN-CONTAINING PROTEIN"/>
    <property type="match status" value="1"/>
</dbReference>
<feature type="domain" description="ER-bound oxygenase mpaB/mpaB'/Rubber oxygenase catalytic" evidence="3">
    <location>
        <begin position="150"/>
        <end position="368"/>
    </location>
</feature>
<gene>
    <name evidence="4" type="ORF">AB675_6889</name>
</gene>
<protein>
    <recommendedName>
        <fullName evidence="3">ER-bound oxygenase mpaB/mpaB'/Rubber oxygenase catalytic domain-containing protein</fullName>
    </recommendedName>
</protein>
<dbReference type="OrthoDB" id="6361347at2759"/>
<comment type="caution">
    <text evidence="4">The sequence shown here is derived from an EMBL/GenBank/DDBJ whole genome shotgun (WGS) entry which is preliminary data.</text>
</comment>
<keyword evidence="2" id="KW-1133">Transmembrane helix</keyword>
<feature type="transmembrane region" description="Helical" evidence="2">
    <location>
        <begin position="371"/>
        <end position="391"/>
    </location>
</feature>
<dbReference type="STRING" id="1664694.A0A0N1HEM1"/>
<evidence type="ECO:0000313" key="5">
    <source>
        <dbReference type="Proteomes" id="UP000038010"/>
    </source>
</evidence>
<feature type="transmembrane region" description="Helical" evidence="2">
    <location>
        <begin position="461"/>
        <end position="487"/>
    </location>
</feature>
<dbReference type="VEuPathDB" id="FungiDB:AB675_6889"/>
<dbReference type="Proteomes" id="UP000038010">
    <property type="component" value="Unassembled WGS sequence"/>
</dbReference>
<dbReference type="PANTHER" id="PTHR37539">
    <property type="entry name" value="SECRETED PROTEIN-RELATED"/>
    <property type="match status" value="1"/>
</dbReference>
<dbReference type="InterPro" id="IPR037473">
    <property type="entry name" value="Lcp-like"/>
</dbReference>
<evidence type="ECO:0000259" key="3">
    <source>
        <dbReference type="Pfam" id="PF09995"/>
    </source>
</evidence>
<sequence length="498" mass="55551">MAWPNPFARRDEYTRTAWGYTFQLTPGHLTLEKSHPLKHSYDTLGEECLTILNQISPPETPGLRPTSSPATITTDLKPDPSLPPTSHPPPPKSTSKPKRDLYAHLLQHKSNHPALEHLYTTACTPPFPVDWDQMVRGQDVFYRYAGPSLTGLAYQSLLGGMGAARVVETLARTGGFNTKVARHRLFETTQFILECTRDLESIRPGGDGFASALRVRLLHAAVRKRILGLEEKYPGYYSVEENGVPINDLDCIATIGTFSATLLYLSLPRQGIWVTRQEEVDYIALWRLIAWYTGTPTEWFETPERAKMVMESLLLNEIRPSKTSGVLANNIIRALENTPPAYASRSFLLANTRWLNGHELCDALELGRPGMVYYALTVGQCLFFMGVCYFYRQFEGLDRWKVQAARKVFWEFIVENKYGLGGEKAVFEMKYVPDLGVGTEKDGGSEVKSGIMGVEGRSARALVVGVLGLGGVVWGLVKVVAGVWTMGRWAVEAALSMR</sequence>
<reference evidence="4 5" key="1">
    <citation type="submission" date="2015-06" db="EMBL/GenBank/DDBJ databases">
        <title>Draft genome of the ant-associated black yeast Phialophora attae CBS 131958.</title>
        <authorList>
            <person name="Moreno L.F."/>
            <person name="Stielow B.J."/>
            <person name="de Hoog S."/>
            <person name="Vicente V.A."/>
            <person name="Weiss V.A."/>
            <person name="de Vries M."/>
            <person name="Cruz L.M."/>
            <person name="Souza E.M."/>
        </authorList>
    </citation>
    <scope>NUCLEOTIDE SEQUENCE [LARGE SCALE GENOMIC DNA]</scope>
    <source>
        <strain evidence="4 5">CBS 131958</strain>
    </source>
</reference>
<keyword evidence="2" id="KW-0812">Transmembrane</keyword>
<dbReference type="EMBL" id="LFJN01000005">
    <property type="protein sequence ID" value="KPI43482.1"/>
    <property type="molecule type" value="Genomic_DNA"/>
</dbReference>